<feature type="transmembrane region" description="Helical" evidence="2">
    <location>
        <begin position="6"/>
        <end position="25"/>
    </location>
</feature>
<keyword evidence="2" id="KW-0812">Transmembrane</keyword>
<dbReference type="InterPro" id="IPR004929">
    <property type="entry name" value="I-spanin"/>
</dbReference>
<feature type="coiled-coil region" evidence="1">
    <location>
        <begin position="116"/>
        <end position="150"/>
    </location>
</feature>
<accession>A0AA95GFY4</accession>
<evidence type="ECO:0000313" key="4">
    <source>
        <dbReference type="Proteomes" id="UP001177597"/>
    </source>
</evidence>
<dbReference type="GO" id="GO:0044659">
    <property type="term" value="P:viral release from host cell by cytolysis"/>
    <property type="evidence" value="ECO:0007669"/>
    <property type="project" value="InterPro"/>
</dbReference>
<dbReference type="Pfam" id="PF03245">
    <property type="entry name" value="Phage_lysis"/>
    <property type="match status" value="1"/>
</dbReference>
<protein>
    <submittedName>
        <fullName evidence="3">Lysis protein</fullName>
    </submittedName>
</protein>
<dbReference type="RefSeq" id="WP_280629827.1">
    <property type="nucleotide sequence ID" value="NZ_CP123498.1"/>
</dbReference>
<organism evidence="3 4">
    <name type="scientific">Arsenophonus nasoniae</name>
    <name type="common">son-killer infecting Nasonia vitripennis</name>
    <dbReference type="NCBI Taxonomy" id="638"/>
    <lineage>
        <taxon>Bacteria</taxon>
        <taxon>Pseudomonadati</taxon>
        <taxon>Pseudomonadota</taxon>
        <taxon>Gammaproteobacteria</taxon>
        <taxon>Enterobacterales</taxon>
        <taxon>Morganellaceae</taxon>
        <taxon>Arsenophonus</taxon>
    </lineage>
</organism>
<dbReference type="EMBL" id="CP123498">
    <property type="protein sequence ID" value="WGL96283.1"/>
    <property type="molecule type" value="Genomic_DNA"/>
</dbReference>
<dbReference type="AlphaFoldDB" id="A0AA95GFY4"/>
<sequence>MKLNTLPFFIAILTSTSLVILYNYYAQLKYQYNQLVAEIAKQTELKNSYLKKVKLLHQLDTKRTQELNHAKAEITRLTDDLHNGTKRLYVKAVCAKSDNITATTTSVDDARPTQLAPDAERNYLRLRRQLETLEAQYFGLRERVKEIYKQKQEY</sequence>
<gene>
    <name evidence="3" type="ORF">QE207_06870</name>
</gene>
<evidence type="ECO:0000313" key="3">
    <source>
        <dbReference type="EMBL" id="WGL96283.1"/>
    </source>
</evidence>
<dbReference type="Proteomes" id="UP001177597">
    <property type="component" value="Chromosome"/>
</dbReference>
<keyword evidence="1" id="KW-0175">Coiled coil</keyword>
<evidence type="ECO:0000256" key="1">
    <source>
        <dbReference type="SAM" id="Coils"/>
    </source>
</evidence>
<proteinExistence type="predicted"/>
<evidence type="ECO:0000256" key="2">
    <source>
        <dbReference type="SAM" id="Phobius"/>
    </source>
</evidence>
<reference evidence="3" key="1">
    <citation type="submission" date="2023-04" db="EMBL/GenBank/DDBJ databases">
        <title>Genome dynamics across the evolutionary transition to endosymbiosis.</title>
        <authorList>
            <person name="Siozios S."/>
            <person name="Nadal-Jimenez P."/>
            <person name="Azagi T."/>
            <person name="Sprong H."/>
            <person name="Frost C.L."/>
            <person name="Parratt S.R."/>
            <person name="Taylor G."/>
            <person name="Brettell L."/>
            <person name="Lew K.C."/>
            <person name="Croft L."/>
            <person name="King K.C."/>
            <person name="Brockhurst M.A."/>
            <person name="Hypsa V."/>
            <person name="Novakova E."/>
            <person name="Darby A.C."/>
            <person name="Hurst G.D.D."/>
        </authorList>
    </citation>
    <scope>NUCLEOTIDE SEQUENCE</scope>
    <source>
        <strain evidence="3">AIh</strain>
    </source>
</reference>
<keyword evidence="2" id="KW-1133">Transmembrane helix</keyword>
<name>A0AA95GFY4_9GAMM</name>
<keyword evidence="2" id="KW-0472">Membrane</keyword>